<dbReference type="Proteomes" id="UP000198531">
    <property type="component" value="Unassembled WGS sequence"/>
</dbReference>
<name>A0A1I6FZY0_9EURY</name>
<evidence type="ECO:0000313" key="2">
    <source>
        <dbReference type="EMBL" id="SFR35474.1"/>
    </source>
</evidence>
<feature type="region of interest" description="Disordered" evidence="1">
    <location>
        <begin position="1"/>
        <end position="111"/>
    </location>
</feature>
<dbReference type="AlphaFoldDB" id="A0A1I6FZY0"/>
<reference evidence="3" key="1">
    <citation type="submission" date="2016-10" db="EMBL/GenBank/DDBJ databases">
        <authorList>
            <person name="Varghese N."/>
            <person name="Submissions S."/>
        </authorList>
    </citation>
    <scope>NUCLEOTIDE SEQUENCE [LARGE SCALE GENOMIC DNA]</scope>
    <source>
        <strain evidence="3">CGMCC 1.7736</strain>
    </source>
</reference>
<sequence length="111" mass="12157">MTDADDWDETPGSALEPFPSVRGTSRLLGVNTEGQPVYYDEEAHARRDAPADADAEDWRDDRPLDEDATVGDLLDDVEESVGWDELTDYARDHLPGMDADDGDDGTGGDRT</sequence>
<dbReference type="RefSeq" id="WP_089803993.1">
    <property type="nucleotide sequence ID" value="NZ_FOYT01000001.1"/>
</dbReference>
<feature type="compositionally biased region" description="Acidic residues" evidence="1">
    <location>
        <begin position="51"/>
        <end position="87"/>
    </location>
</feature>
<dbReference type="OrthoDB" id="204608at2157"/>
<dbReference type="STRING" id="553469.SAMN04487947_0324"/>
<evidence type="ECO:0000256" key="1">
    <source>
        <dbReference type="SAM" id="MobiDB-lite"/>
    </source>
</evidence>
<feature type="compositionally biased region" description="Basic and acidic residues" evidence="1">
    <location>
        <begin position="41"/>
        <end position="50"/>
    </location>
</feature>
<protein>
    <submittedName>
        <fullName evidence="2">Uncharacterized protein</fullName>
    </submittedName>
</protein>
<keyword evidence="3" id="KW-1185">Reference proteome</keyword>
<evidence type="ECO:0000313" key="3">
    <source>
        <dbReference type="Proteomes" id="UP000198531"/>
    </source>
</evidence>
<accession>A0A1I6FZY0</accession>
<dbReference type="EMBL" id="FOYT01000001">
    <property type="protein sequence ID" value="SFR35474.1"/>
    <property type="molecule type" value="Genomic_DNA"/>
</dbReference>
<proteinExistence type="predicted"/>
<organism evidence="2 3">
    <name type="scientific">Halogeometricum rufum</name>
    <dbReference type="NCBI Taxonomy" id="553469"/>
    <lineage>
        <taxon>Archaea</taxon>
        <taxon>Methanobacteriati</taxon>
        <taxon>Methanobacteriota</taxon>
        <taxon>Stenosarchaea group</taxon>
        <taxon>Halobacteria</taxon>
        <taxon>Halobacteriales</taxon>
        <taxon>Haloferacaceae</taxon>
        <taxon>Halogeometricum</taxon>
    </lineage>
</organism>
<feature type="compositionally biased region" description="Acidic residues" evidence="1">
    <location>
        <begin position="98"/>
        <end position="111"/>
    </location>
</feature>
<gene>
    <name evidence="2" type="ORF">SAMN04487947_0324</name>
</gene>